<sequence length="143" mass="15632">MLALEPVIVERLRALLDPLQPDLRTEVKGWSEDGDRKAAQGRVLIIVRLAGTPMGPVSKVAAAVNLGWWIELRTKRAPIAAGLLDRCFAEVMSGLHGWSPQPAGGRQWMQLAYQSTEPAEGIDDGVFGLSMYFQTAAIYSGKR</sequence>
<keyword evidence="2" id="KW-1185">Reference proteome</keyword>
<accession>A0ABR6RHG1</accession>
<reference evidence="1 2" key="1">
    <citation type="submission" date="2020-08" db="EMBL/GenBank/DDBJ databases">
        <title>Functional genomics of gut bacteria from endangered species of beetles.</title>
        <authorList>
            <person name="Carlos-Shanley C."/>
        </authorList>
    </citation>
    <scope>NUCLEOTIDE SEQUENCE [LARGE SCALE GENOMIC DNA]</scope>
    <source>
        <strain evidence="1 2">S00124</strain>
    </source>
</reference>
<organism evidence="1 2">
    <name type="scientific">Comamonas odontotermitis</name>
    <dbReference type="NCBI Taxonomy" id="379895"/>
    <lineage>
        <taxon>Bacteria</taxon>
        <taxon>Pseudomonadati</taxon>
        <taxon>Pseudomonadota</taxon>
        <taxon>Betaproteobacteria</taxon>
        <taxon>Burkholderiales</taxon>
        <taxon>Comamonadaceae</taxon>
        <taxon>Comamonas</taxon>
    </lineage>
</organism>
<proteinExistence type="predicted"/>
<comment type="caution">
    <text evidence="1">The sequence shown here is derived from an EMBL/GenBank/DDBJ whole genome shotgun (WGS) entry which is preliminary data.</text>
</comment>
<dbReference type="EMBL" id="JACHKZ010000015">
    <property type="protein sequence ID" value="MBB6578469.1"/>
    <property type="molecule type" value="Genomic_DNA"/>
</dbReference>
<name>A0ABR6RHG1_9BURK</name>
<gene>
    <name evidence="1" type="ORF">HNP33_002551</name>
</gene>
<dbReference type="Proteomes" id="UP000562492">
    <property type="component" value="Unassembled WGS sequence"/>
</dbReference>
<dbReference type="RefSeq" id="WP_184708961.1">
    <property type="nucleotide sequence ID" value="NZ_JACHKZ010000015.1"/>
</dbReference>
<protein>
    <recommendedName>
        <fullName evidence="3">Tail terminator</fullName>
    </recommendedName>
</protein>
<evidence type="ECO:0000313" key="1">
    <source>
        <dbReference type="EMBL" id="MBB6578469.1"/>
    </source>
</evidence>
<evidence type="ECO:0008006" key="3">
    <source>
        <dbReference type="Google" id="ProtNLM"/>
    </source>
</evidence>
<evidence type="ECO:0000313" key="2">
    <source>
        <dbReference type="Proteomes" id="UP000562492"/>
    </source>
</evidence>